<evidence type="ECO:0000256" key="1">
    <source>
        <dbReference type="ARBA" id="ARBA00004141"/>
    </source>
</evidence>
<gene>
    <name evidence="8" type="ORF">EJN90_07380</name>
</gene>
<comment type="similarity">
    <text evidence="6">Belongs to the binding-protein-dependent transport system permease family.</text>
</comment>
<evidence type="ECO:0000256" key="4">
    <source>
        <dbReference type="ARBA" id="ARBA00022989"/>
    </source>
</evidence>
<keyword evidence="2 6" id="KW-0813">Transport</keyword>
<dbReference type="PROSITE" id="PS50928">
    <property type="entry name" value="ABC_TM1"/>
    <property type="match status" value="1"/>
</dbReference>
<dbReference type="Pfam" id="PF00528">
    <property type="entry name" value="BPD_transp_1"/>
    <property type="match status" value="1"/>
</dbReference>
<keyword evidence="4 6" id="KW-1133">Transmembrane helix</keyword>
<keyword evidence="5 6" id="KW-0472">Membrane</keyword>
<evidence type="ECO:0000313" key="8">
    <source>
        <dbReference type="EMBL" id="AZP05718.1"/>
    </source>
</evidence>
<accession>A0A3S9HEA1</accession>
<feature type="transmembrane region" description="Helical" evidence="6">
    <location>
        <begin position="6"/>
        <end position="24"/>
    </location>
</feature>
<dbReference type="Gene3D" id="1.10.3720.10">
    <property type="entry name" value="MetI-like"/>
    <property type="match status" value="1"/>
</dbReference>
<evidence type="ECO:0000256" key="5">
    <source>
        <dbReference type="ARBA" id="ARBA00023136"/>
    </source>
</evidence>
<dbReference type="InterPro" id="IPR035906">
    <property type="entry name" value="MetI-like_sf"/>
</dbReference>
<proteinExistence type="inferred from homology"/>
<dbReference type="CDD" id="cd06261">
    <property type="entry name" value="TM_PBP2"/>
    <property type="match status" value="1"/>
</dbReference>
<feature type="transmembrane region" description="Helical" evidence="6">
    <location>
        <begin position="61"/>
        <end position="85"/>
    </location>
</feature>
<organism evidence="8 9">
    <name type="scientific">Jeotgalibaca ciconiae</name>
    <dbReference type="NCBI Taxonomy" id="2496265"/>
    <lineage>
        <taxon>Bacteria</taxon>
        <taxon>Bacillati</taxon>
        <taxon>Bacillota</taxon>
        <taxon>Bacilli</taxon>
        <taxon>Lactobacillales</taxon>
        <taxon>Carnobacteriaceae</taxon>
        <taxon>Jeotgalibaca</taxon>
    </lineage>
</organism>
<dbReference type="SUPFAM" id="SSF161098">
    <property type="entry name" value="MetI-like"/>
    <property type="match status" value="1"/>
</dbReference>
<evidence type="ECO:0000256" key="3">
    <source>
        <dbReference type="ARBA" id="ARBA00022692"/>
    </source>
</evidence>
<dbReference type="InterPro" id="IPR000515">
    <property type="entry name" value="MetI-like"/>
</dbReference>
<dbReference type="PANTHER" id="PTHR43496">
    <property type="entry name" value="PROTEIN LPLB"/>
    <property type="match status" value="1"/>
</dbReference>
<evidence type="ECO:0000256" key="6">
    <source>
        <dbReference type="RuleBase" id="RU363032"/>
    </source>
</evidence>
<dbReference type="Proteomes" id="UP000273326">
    <property type="component" value="Chromosome"/>
</dbReference>
<dbReference type="GO" id="GO:0055085">
    <property type="term" value="P:transmembrane transport"/>
    <property type="evidence" value="ECO:0007669"/>
    <property type="project" value="InterPro"/>
</dbReference>
<evidence type="ECO:0000313" key="9">
    <source>
        <dbReference type="Proteomes" id="UP000273326"/>
    </source>
</evidence>
<dbReference type="GO" id="GO:0005886">
    <property type="term" value="C:plasma membrane"/>
    <property type="evidence" value="ECO:0007669"/>
    <property type="project" value="UniProtKB-SubCell"/>
</dbReference>
<comment type="subcellular location">
    <subcellularLocation>
        <location evidence="6">Cell membrane</location>
        <topology evidence="6">Multi-pass membrane protein</topology>
    </subcellularLocation>
    <subcellularLocation>
        <location evidence="1">Membrane</location>
        <topology evidence="1">Multi-pass membrane protein</topology>
    </subcellularLocation>
</comment>
<protein>
    <submittedName>
        <fullName evidence="8">Sugar ABC transporter permease</fullName>
    </submittedName>
</protein>
<keyword evidence="9" id="KW-1185">Reference proteome</keyword>
<reference evidence="9" key="1">
    <citation type="submission" date="2018-12" db="EMBL/GenBank/DDBJ databases">
        <title>Complete genome sequencing of Jeotgalibaca sp. H21T32.</title>
        <authorList>
            <person name="Bae J.-W."/>
            <person name="Lee S.-Y."/>
        </authorList>
    </citation>
    <scope>NUCLEOTIDE SEQUENCE [LARGE SCALE GENOMIC DNA]</scope>
    <source>
        <strain evidence="9">H21T32</strain>
    </source>
</reference>
<dbReference type="KEGG" id="jeh:EJN90_07380"/>
<dbReference type="AlphaFoldDB" id="A0A3S9HEA1"/>
<keyword evidence="3 6" id="KW-0812">Transmembrane</keyword>
<evidence type="ECO:0000259" key="7">
    <source>
        <dbReference type="PROSITE" id="PS50928"/>
    </source>
</evidence>
<feature type="domain" description="ABC transmembrane type-1" evidence="7">
    <location>
        <begin position="57"/>
        <end position="272"/>
    </location>
</feature>
<dbReference type="EMBL" id="CP034465">
    <property type="protein sequence ID" value="AZP05718.1"/>
    <property type="molecule type" value="Genomic_DNA"/>
</dbReference>
<evidence type="ECO:0000256" key="2">
    <source>
        <dbReference type="ARBA" id="ARBA00022448"/>
    </source>
</evidence>
<dbReference type="OrthoDB" id="9785836at2"/>
<sequence length="285" mass="32159">MLLPGVLYFITFKYFPMGGLVIAFQDYQPWAGIVGSPFVGLKHFIRLFTEDTFMMLMKNTLAIFAYNIFFSFPFPILLALLLNELRSDKLKKSIQTVIYLPHFMSWVIVVSIFYVLLTTEGGVMNNIIVANGGERISFLTDPDWLRPMYIFQQIWKGAGWGTIVYLAAITNVDEQLYEAADMDGANRFRKIWHITLPAIRPTIITLLILKIGDVLELGFEHMFLLMNSMNKGVAQIFDTFVYTAGIQNGQLSYSTAVGLFKGLVGLVLVVGANKLAKKFGEDGVY</sequence>
<name>A0A3S9HEA1_9LACT</name>
<feature type="transmembrane region" description="Helical" evidence="6">
    <location>
        <begin position="97"/>
        <end position="117"/>
    </location>
</feature>
<dbReference type="PANTHER" id="PTHR43496:SF1">
    <property type="entry name" value="POLYGALACTURONAN_RHAMNOGALACTURONAN TRANSPORT SYSTEM PERMEASE PROTEIN YTEP"/>
    <property type="match status" value="1"/>
</dbReference>